<dbReference type="EMBL" id="JAEVLS010000002">
    <property type="protein sequence ID" value="MBM0105149.1"/>
    <property type="molecule type" value="Genomic_DNA"/>
</dbReference>
<sequence>MATRSVTRILFCCMGNICRSPTAEGVFRQVLATEAPDLQIEIDSAGTHDYHVGSPPDRRAIEAARRRGIDLSQLRARMVAVDDFAHYDLILAMDEDNLLELRRRAPAAHRERIRLMMEFAPQASSRYVPDPYYGGAQGFEEVLDLLEEAARGLVSELRSMHRS</sequence>
<dbReference type="SMART" id="SM00226">
    <property type="entry name" value="LMWPc"/>
    <property type="match status" value="1"/>
</dbReference>
<evidence type="ECO:0000256" key="4">
    <source>
        <dbReference type="ARBA" id="ARBA00022912"/>
    </source>
</evidence>
<dbReference type="EC" id="3.1.3.48" evidence="2"/>
<name>A0ABS1WW11_9GAMM</name>
<evidence type="ECO:0000313" key="7">
    <source>
        <dbReference type="Proteomes" id="UP000661077"/>
    </source>
</evidence>
<comment type="caution">
    <text evidence="6">The sequence shown here is derived from an EMBL/GenBank/DDBJ whole genome shotgun (WGS) entry which is preliminary data.</text>
</comment>
<evidence type="ECO:0000256" key="2">
    <source>
        <dbReference type="ARBA" id="ARBA00013064"/>
    </source>
</evidence>
<keyword evidence="4" id="KW-0904">Protein phosphatase</keyword>
<gene>
    <name evidence="6" type="ORF">JM946_10325</name>
</gene>
<organism evidence="6 7">
    <name type="scientific">Steroidobacter gossypii</name>
    <dbReference type="NCBI Taxonomy" id="2805490"/>
    <lineage>
        <taxon>Bacteria</taxon>
        <taxon>Pseudomonadati</taxon>
        <taxon>Pseudomonadota</taxon>
        <taxon>Gammaproteobacteria</taxon>
        <taxon>Steroidobacterales</taxon>
        <taxon>Steroidobacteraceae</taxon>
        <taxon>Steroidobacter</taxon>
    </lineage>
</organism>
<evidence type="ECO:0000256" key="3">
    <source>
        <dbReference type="ARBA" id="ARBA00022801"/>
    </source>
</evidence>
<keyword evidence="3" id="KW-0378">Hydrolase</keyword>
<reference evidence="6 7" key="1">
    <citation type="journal article" date="2021" name="Int. J. Syst. Evol. Microbiol.">
        <title>Steroidobacter gossypii sp. nov., isolated from soil of cotton cropping field.</title>
        <authorList>
            <person name="Huang R."/>
            <person name="Yang S."/>
            <person name="Zhen C."/>
            <person name="Liu W."/>
        </authorList>
    </citation>
    <scope>NUCLEOTIDE SEQUENCE [LARGE SCALE GENOMIC DNA]</scope>
    <source>
        <strain evidence="6 7">S1-65</strain>
    </source>
</reference>
<keyword evidence="7" id="KW-1185">Reference proteome</keyword>
<dbReference type="InterPro" id="IPR023485">
    <property type="entry name" value="Ptyr_pPase"/>
</dbReference>
<dbReference type="Pfam" id="PF01451">
    <property type="entry name" value="LMWPc"/>
    <property type="match status" value="1"/>
</dbReference>
<dbReference type="SUPFAM" id="SSF52788">
    <property type="entry name" value="Phosphotyrosine protein phosphatases I"/>
    <property type="match status" value="1"/>
</dbReference>
<comment type="similarity">
    <text evidence="1">Belongs to the low molecular weight phosphotyrosine protein phosphatase family.</text>
</comment>
<dbReference type="Proteomes" id="UP000661077">
    <property type="component" value="Unassembled WGS sequence"/>
</dbReference>
<protein>
    <recommendedName>
        <fullName evidence="2">protein-tyrosine-phosphatase</fullName>
        <ecNumber evidence="2">3.1.3.48</ecNumber>
    </recommendedName>
</protein>
<feature type="domain" description="Phosphotyrosine protein phosphatase I" evidence="5">
    <location>
        <begin position="7"/>
        <end position="156"/>
    </location>
</feature>
<dbReference type="PANTHER" id="PTHR11717">
    <property type="entry name" value="LOW MOLECULAR WEIGHT PROTEIN TYROSINE PHOSPHATASE"/>
    <property type="match status" value="1"/>
</dbReference>
<dbReference type="PANTHER" id="PTHR11717:SF7">
    <property type="entry name" value="LOW MOLECULAR WEIGHT PHOSPHOTYROSINE PROTEIN PHOSPHATASE"/>
    <property type="match status" value="1"/>
</dbReference>
<evidence type="ECO:0000259" key="5">
    <source>
        <dbReference type="SMART" id="SM00226"/>
    </source>
</evidence>
<accession>A0ABS1WW11</accession>
<dbReference type="InterPro" id="IPR050438">
    <property type="entry name" value="LMW_PTPase"/>
</dbReference>
<dbReference type="RefSeq" id="WP_203167210.1">
    <property type="nucleotide sequence ID" value="NZ_JAEVLS010000002.1"/>
</dbReference>
<dbReference type="CDD" id="cd16343">
    <property type="entry name" value="LMWPTP"/>
    <property type="match status" value="1"/>
</dbReference>
<proteinExistence type="inferred from homology"/>
<dbReference type="PRINTS" id="PR00719">
    <property type="entry name" value="LMWPTPASE"/>
</dbReference>
<evidence type="ECO:0000256" key="1">
    <source>
        <dbReference type="ARBA" id="ARBA00011063"/>
    </source>
</evidence>
<dbReference type="InterPro" id="IPR036196">
    <property type="entry name" value="Ptyr_pPase_sf"/>
</dbReference>
<dbReference type="InterPro" id="IPR017867">
    <property type="entry name" value="Tyr_phospatase_low_mol_wt"/>
</dbReference>
<dbReference type="Gene3D" id="3.40.50.2300">
    <property type="match status" value="1"/>
</dbReference>
<evidence type="ECO:0000313" key="6">
    <source>
        <dbReference type="EMBL" id="MBM0105149.1"/>
    </source>
</evidence>